<dbReference type="Pfam" id="PF01212">
    <property type="entry name" value="Beta_elim_lyase"/>
    <property type="match status" value="1"/>
</dbReference>
<comment type="cofactor">
    <cofactor evidence="1">
        <name>pyridoxal 5'-phosphate</name>
        <dbReference type="ChEBI" id="CHEBI:597326"/>
    </cofactor>
</comment>
<feature type="domain" description="Aromatic amino acid beta-eliminating lyase/threonine aldolase" evidence="6">
    <location>
        <begin position="5"/>
        <end position="289"/>
    </location>
</feature>
<dbReference type="Gene3D" id="3.90.1150.10">
    <property type="entry name" value="Aspartate Aminotransferase, domain 1"/>
    <property type="match status" value="1"/>
</dbReference>
<dbReference type="PANTHER" id="PTHR48097">
    <property type="entry name" value="L-THREONINE ALDOLASE-RELATED"/>
    <property type="match status" value="1"/>
</dbReference>
<dbReference type="RefSeq" id="WP_011697570.1">
    <property type="nucleotide sequence ID" value="NC_008554.1"/>
</dbReference>
<dbReference type="GO" id="GO:0006545">
    <property type="term" value="P:glycine biosynthetic process"/>
    <property type="evidence" value="ECO:0007669"/>
    <property type="project" value="TreeGrafter"/>
</dbReference>
<sequence length="353" mass="37785">MHIIDLRSDTVTQPTQSMRRAMAEAKVGDDVFGEDPTVNTLQEKAAERLGKEAALFVASGTMANLVSLLTHCGRGDEVILGDRSHIFLYEQGGTAALGGIHPRTVPNEPHGTMSVCGIEAAIREENVHFPPTRLIALENTHNRCSGSPLGPAYLREVRALADRYGLKVHVDGARLFNSSVAQGVDVRELSAAADTVTICLSKGLSAPVGSLVCGTRDFIARARRTRKVVGGGMRQAGILAAAGIVALDEMVTRLAEDHANARALAEGLSTMTGLSVDLEFVKTNIVFIDVEREDLTAPVLAARLKPDGVLVQVTGPRRMRAVTHYGVSAEDIDFTLTAFKKAMGSNLHFSHFP</sequence>
<dbReference type="HOGENOM" id="CLU_029381_0_4_7"/>
<feature type="modified residue" description="N6-(pyridoxal phosphate)lysine" evidence="5">
    <location>
        <position position="202"/>
    </location>
</feature>
<dbReference type="Proteomes" id="UP000001784">
    <property type="component" value="Chromosome"/>
</dbReference>
<evidence type="ECO:0000259" key="6">
    <source>
        <dbReference type="Pfam" id="PF01212"/>
    </source>
</evidence>
<dbReference type="eggNOG" id="COG2008">
    <property type="taxonomic scope" value="Bacteria"/>
</dbReference>
<dbReference type="InterPro" id="IPR015422">
    <property type="entry name" value="PyrdxlP-dep_Trfase_small"/>
</dbReference>
<dbReference type="AlphaFoldDB" id="A0LG45"/>
<dbReference type="CDD" id="cd06502">
    <property type="entry name" value="TA_like"/>
    <property type="match status" value="1"/>
</dbReference>
<evidence type="ECO:0000313" key="7">
    <source>
        <dbReference type="EMBL" id="ABK16397.1"/>
    </source>
</evidence>
<evidence type="ECO:0000256" key="3">
    <source>
        <dbReference type="ARBA" id="ARBA00022898"/>
    </source>
</evidence>
<dbReference type="SUPFAM" id="SSF53383">
    <property type="entry name" value="PLP-dependent transferases"/>
    <property type="match status" value="1"/>
</dbReference>
<evidence type="ECO:0000313" key="8">
    <source>
        <dbReference type="Proteomes" id="UP000001784"/>
    </source>
</evidence>
<comment type="similarity">
    <text evidence="2">Belongs to the threonine aldolase family.</text>
</comment>
<evidence type="ECO:0000256" key="1">
    <source>
        <dbReference type="ARBA" id="ARBA00001933"/>
    </source>
</evidence>
<dbReference type="PANTHER" id="PTHR48097:SF9">
    <property type="entry name" value="L-THREONINE ALDOLASE"/>
    <property type="match status" value="1"/>
</dbReference>
<dbReference type="NCBIfam" id="NF041359">
    <property type="entry name" value="GntG_guanitoxin"/>
    <property type="match status" value="1"/>
</dbReference>
<dbReference type="GO" id="GO:0005829">
    <property type="term" value="C:cytosol"/>
    <property type="evidence" value="ECO:0007669"/>
    <property type="project" value="TreeGrafter"/>
</dbReference>
<proteinExistence type="inferred from homology"/>
<dbReference type="EMBL" id="CP000478">
    <property type="protein sequence ID" value="ABK16397.1"/>
    <property type="molecule type" value="Genomic_DNA"/>
</dbReference>
<dbReference type="FunFam" id="3.90.1150.10:FF:000041">
    <property type="entry name" value="Low-specificity L-threonine aldolase"/>
    <property type="match status" value="1"/>
</dbReference>
<dbReference type="GO" id="GO:0008732">
    <property type="term" value="F:L-allo-threonine aldolase activity"/>
    <property type="evidence" value="ECO:0007669"/>
    <property type="project" value="TreeGrafter"/>
</dbReference>
<dbReference type="InterPro" id="IPR015424">
    <property type="entry name" value="PyrdxlP-dep_Trfase"/>
</dbReference>
<keyword evidence="8" id="KW-1185">Reference proteome</keyword>
<dbReference type="GO" id="GO:0006567">
    <property type="term" value="P:L-threonine catabolic process"/>
    <property type="evidence" value="ECO:0007669"/>
    <property type="project" value="TreeGrafter"/>
</dbReference>
<dbReference type="FunFam" id="3.40.640.10:FF:000030">
    <property type="entry name" value="Low-specificity L-threonine aldolase"/>
    <property type="match status" value="1"/>
</dbReference>
<name>A0LG45_SYNFM</name>
<dbReference type="STRING" id="335543.Sfum_0699"/>
<dbReference type="InterPro" id="IPR023603">
    <property type="entry name" value="Low_specificity_L-TA-like"/>
</dbReference>
<dbReference type="InParanoid" id="A0LG45"/>
<keyword evidence="4 7" id="KW-0456">Lyase</keyword>
<dbReference type="InterPro" id="IPR001597">
    <property type="entry name" value="ArAA_b-elim_lyase/Thr_aldolase"/>
</dbReference>
<dbReference type="FunCoup" id="A0LG45">
    <property type="interactions" value="408"/>
</dbReference>
<dbReference type="KEGG" id="sfu:Sfum_0699"/>
<keyword evidence="3" id="KW-0663">Pyridoxal phosphate</keyword>
<dbReference type="Gene3D" id="3.40.640.10">
    <property type="entry name" value="Type I PLP-dependent aspartate aminotransferase-like (Major domain)"/>
    <property type="match status" value="1"/>
</dbReference>
<protein>
    <submittedName>
        <fullName evidence="7">L-threonine aldolase</fullName>
        <ecNumber evidence="7">4.1.2.5</ecNumber>
    </submittedName>
</protein>
<dbReference type="NCBIfam" id="NF007825">
    <property type="entry name" value="PRK10534.1"/>
    <property type="match status" value="1"/>
</dbReference>
<dbReference type="EC" id="4.1.2.5" evidence="7"/>
<gene>
    <name evidence="7" type="ordered locus">Sfum_0699</name>
</gene>
<organism evidence="7 8">
    <name type="scientific">Syntrophobacter fumaroxidans (strain DSM 10017 / MPOB)</name>
    <dbReference type="NCBI Taxonomy" id="335543"/>
    <lineage>
        <taxon>Bacteria</taxon>
        <taxon>Pseudomonadati</taxon>
        <taxon>Thermodesulfobacteriota</taxon>
        <taxon>Syntrophobacteria</taxon>
        <taxon>Syntrophobacterales</taxon>
        <taxon>Syntrophobacteraceae</taxon>
        <taxon>Syntrophobacter</taxon>
    </lineage>
</organism>
<evidence type="ECO:0000256" key="2">
    <source>
        <dbReference type="ARBA" id="ARBA00006966"/>
    </source>
</evidence>
<reference evidence="7 8" key="1">
    <citation type="submission" date="2006-10" db="EMBL/GenBank/DDBJ databases">
        <title>Complete sequence of Syntrophobacter fumaroxidans MPOB.</title>
        <authorList>
            <consortium name="US DOE Joint Genome Institute"/>
            <person name="Copeland A."/>
            <person name="Lucas S."/>
            <person name="Lapidus A."/>
            <person name="Barry K."/>
            <person name="Detter J.C."/>
            <person name="Glavina del Rio T."/>
            <person name="Hammon N."/>
            <person name="Israni S."/>
            <person name="Pitluck S."/>
            <person name="Goltsman E.G."/>
            <person name="Martinez M."/>
            <person name="Schmutz J."/>
            <person name="Larimer F."/>
            <person name="Land M."/>
            <person name="Hauser L."/>
            <person name="Kyrpides N."/>
            <person name="Kim E."/>
            <person name="Boone D.R."/>
            <person name="Brockman F."/>
            <person name="Culley D."/>
            <person name="Ferry J."/>
            <person name="Gunsalus R."/>
            <person name="McInerney M.J."/>
            <person name="Morrison M."/>
            <person name="Plugge C."/>
            <person name="Rohlin L."/>
            <person name="Scholten J."/>
            <person name="Sieber J."/>
            <person name="Stams A.J.M."/>
            <person name="Worm P."/>
            <person name="Henstra A.M."/>
            <person name="Richardson P."/>
        </authorList>
    </citation>
    <scope>NUCLEOTIDE SEQUENCE [LARGE SCALE GENOMIC DNA]</scope>
    <source>
        <strain evidence="8">DSM 10017 / MPOB</strain>
    </source>
</reference>
<evidence type="ECO:0000256" key="4">
    <source>
        <dbReference type="ARBA" id="ARBA00023239"/>
    </source>
</evidence>
<accession>A0LG45</accession>
<dbReference type="PIRSF" id="PIRSF017617">
    <property type="entry name" value="Thr_aldolase"/>
    <property type="match status" value="1"/>
</dbReference>
<evidence type="ECO:0000256" key="5">
    <source>
        <dbReference type="PIRSR" id="PIRSR017617-1"/>
    </source>
</evidence>
<dbReference type="OrthoDB" id="9774495at2"/>
<dbReference type="InterPro" id="IPR015421">
    <property type="entry name" value="PyrdxlP-dep_Trfase_major"/>
</dbReference>